<sequence length="1222" mass="133576">MALFRLSRRYRSLRKDSEGTELKDSPVTSHPLDGDDAPFNFEPGIPDTVSSPERLDTHWNPPFLRLWVLATFAVFFIGVIVGLQAVYSVSVNHDGIARTDDNKHYLWTYGPTALFVLVTVLWRQVDYSAKSIQPWAEMAKGPQPATNSLLLDYVTPFQIVALWKSLRSSHFSVSCTIVVFFLLKVITIVSTGIFSLRSVQRDDVGTPMAINNTFEGSNFDQGASVDSRAAYIVFGHQQYNVSLPTGTIDTYAAQSFHPSHGFINGSLTYSALVDVFSASLDCKSGKLSHTSSFDSGSNAPTASYYNTSVSLPDCQIFNASLDAPDWYYQPNDKAHRFGYRGLLQNVTCANLPPDDPKRLRYMVAVAYSEGLSQNENNMINSSNIVCVPSYSIRQGMVTLDAAGNIKSVNLTGSTRQLDGVDGNGIGNGVLATAQQASSIMSDVSPDLVLDSFMTLMQQETEAFVPEQLLDSEYLNKAANTVFGKIAAQLANLYLLKPTTSDPAPTVEGTVSKYENRLVAREDPIRAMQGIAGAMLLITVILLFIIPRGVVPRSVDSIAALAAILARSPALEISLRGTGHMSLDQIATLLRPHRYFTRVGYEEGVRSFSIHVTPASEDENNPYRVNIDAKHENVKWSRPFVLRRITISFAILASIATIIALEVLLSQSQKNNGLGSVNGDTATRYSWLYAPVLVFLLLGTLFNILDFEIEFVESYHALAKGYCNAKSSLLWNPTRHVSVHATWNGLKHNRFALTAASASAILAPFLTIVVSGLFSTKATLHLSPVQVTALNWFNTTTLMSPSTNIPALVIEGNMSYPQWTYDELAFPKLEIVQNITSQGEPGVVSVDTPALRGAATCYAVPQDRLLETTVLGGYLTSNISTPDGCGNSGFIDQPYLWLTNSLPIPVNSSGYFGQTLTLGFGAPSCPTLALYYGHASDNRADSFGAILCTQYLERVQANVTLQLPDLSISTEPTVRPGSAANFSSWYMTFPQFQIMNVSNQKDELDNVFSAMVYGRDGVPAAELLNGTKLIESYQHLYRQYMAQIASLYLRTDFSTLSNNATETVANPLQATYTDPSRLRLVQSSLSTHLLVGVMAALLICAATIFITVDMRNVLPKPMGSLAAVASLLAGSRLVDGKSGLTPKGSEFWSDGDWERSGVWQGQMFRMGWWDKFNEPAESWSARQPDMVGGTLRDDAEITSDPDLVPAGRALGAFRIDARPTIVA</sequence>
<feature type="transmembrane region" description="Helical" evidence="1">
    <location>
        <begin position="750"/>
        <end position="773"/>
    </location>
</feature>
<dbReference type="OrthoDB" id="5332281at2759"/>
<dbReference type="RefSeq" id="XP_007731535.1">
    <property type="nucleotide sequence ID" value="XM_007733345.1"/>
</dbReference>
<evidence type="ECO:0000313" key="3">
    <source>
        <dbReference type="Proteomes" id="UP000019478"/>
    </source>
</evidence>
<protein>
    <submittedName>
        <fullName evidence="2">Uncharacterized protein</fullName>
    </submittedName>
</protein>
<evidence type="ECO:0000256" key="1">
    <source>
        <dbReference type="SAM" id="Phobius"/>
    </source>
</evidence>
<dbReference type="EMBL" id="AMGY01000002">
    <property type="protein sequence ID" value="EXJ90138.1"/>
    <property type="molecule type" value="Genomic_DNA"/>
</dbReference>
<dbReference type="HOGENOM" id="CLU_003000_0_0_1"/>
<dbReference type="PANTHER" id="PTHR37544">
    <property type="entry name" value="SPRAY-RELATED"/>
    <property type="match status" value="1"/>
</dbReference>
<dbReference type="Pfam" id="PF11915">
    <property type="entry name" value="DUF3433"/>
    <property type="match status" value="2"/>
</dbReference>
<reference evidence="2 3" key="1">
    <citation type="submission" date="2013-03" db="EMBL/GenBank/DDBJ databases">
        <title>The Genome Sequence of Capronia epimyces CBS 606.96.</title>
        <authorList>
            <consortium name="The Broad Institute Genomics Platform"/>
            <person name="Cuomo C."/>
            <person name="de Hoog S."/>
            <person name="Gorbushina A."/>
            <person name="Walker B."/>
            <person name="Young S.K."/>
            <person name="Zeng Q."/>
            <person name="Gargeya S."/>
            <person name="Fitzgerald M."/>
            <person name="Haas B."/>
            <person name="Abouelleil A."/>
            <person name="Allen A.W."/>
            <person name="Alvarado L."/>
            <person name="Arachchi H.M."/>
            <person name="Berlin A.M."/>
            <person name="Chapman S.B."/>
            <person name="Gainer-Dewar J."/>
            <person name="Goldberg J."/>
            <person name="Griggs A."/>
            <person name="Gujja S."/>
            <person name="Hansen M."/>
            <person name="Howarth C."/>
            <person name="Imamovic A."/>
            <person name="Ireland A."/>
            <person name="Larimer J."/>
            <person name="McCowan C."/>
            <person name="Murphy C."/>
            <person name="Pearson M."/>
            <person name="Poon T.W."/>
            <person name="Priest M."/>
            <person name="Roberts A."/>
            <person name="Saif S."/>
            <person name="Shea T."/>
            <person name="Sisk P."/>
            <person name="Sykes S."/>
            <person name="Wortman J."/>
            <person name="Nusbaum C."/>
            <person name="Birren B."/>
        </authorList>
    </citation>
    <scope>NUCLEOTIDE SEQUENCE [LARGE SCALE GENOMIC DNA]</scope>
    <source>
        <strain evidence="2 3">CBS 606.96</strain>
    </source>
</reference>
<dbReference type="PANTHER" id="PTHR37544:SF1">
    <property type="entry name" value="PHOSPHORIBOSYLAMINOIMIDAZOLE-SUCCINOCARBOXAMIDE SYNTHASE"/>
    <property type="match status" value="1"/>
</dbReference>
<keyword evidence="1" id="KW-0472">Membrane</keyword>
<feature type="transmembrane region" description="Helical" evidence="1">
    <location>
        <begin position="684"/>
        <end position="704"/>
    </location>
</feature>
<organism evidence="2 3">
    <name type="scientific">Capronia epimyces CBS 606.96</name>
    <dbReference type="NCBI Taxonomy" id="1182542"/>
    <lineage>
        <taxon>Eukaryota</taxon>
        <taxon>Fungi</taxon>
        <taxon>Dikarya</taxon>
        <taxon>Ascomycota</taxon>
        <taxon>Pezizomycotina</taxon>
        <taxon>Eurotiomycetes</taxon>
        <taxon>Chaetothyriomycetidae</taxon>
        <taxon>Chaetothyriales</taxon>
        <taxon>Herpotrichiellaceae</taxon>
        <taxon>Capronia</taxon>
    </lineage>
</organism>
<feature type="transmembrane region" description="Helical" evidence="1">
    <location>
        <begin position="171"/>
        <end position="194"/>
    </location>
</feature>
<feature type="transmembrane region" description="Helical" evidence="1">
    <location>
        <begin position="1084"/>
        <end position="1107"/>
    </location>
</feature>
<comment type="caution">
    <text evidence="2">The sequence shown here is derived from an EMBL/GenBank/DDBJ whole genome shotgun (WGS) entry which is preliminary data.</text>
</comment>
<feature type="transmembrane region" description="Helical" evidence="1">
    <location>
        <begin position="526"/>
        <end position="545"/>
    </location>
</feature>
<evidence type="ECO:0000313" key="2">
    <source>
        <dbReference type="EMBL" id="EXJ90138.1"/>
    </source>
</evidence>
<dbReference type="InterPro" id="IPR021840">
    <property type="entry name" value="DUF3433"/>
</dbReference>
<feature type="transmembrane region" description="Helical" evidence="1">
    <location>
        <begin position="644"/>
        <end position="664"/>
    </location>
</feature>
<keyword evidence="3" id="KW-1185">Reference proteome</keyword>
<dbReference type="AlphaFoldDB" id="W9YC81"/>
<keyword evidence="1" id="KW-0812">Transmembrane</keyword>
<feature type="transmembrane region" description="Helical" evidence="1">
    <location>
        <begin position="105"/>
        <end position="122"/>
    </location>
</feature>
<feature type="transmembrane region" description="Helical" evidence="1">
    <location>
        <begin position="64"/>
        <end position="85"/>
    </location>
</feature>
<dbReference type="STRING" id="1182542.W9YC81"/>
<keyword evidence="1" id="KW-1133">Transmembrane helix</keyword>
<proteinExistence type="predicted"/>
<gene>
    <name evidence="2" type="ORF">A1O3_03207</name>
</gene>
<dbReference type="GeneID" id="19167335"/>
<name>W9YC81_9EURO</name>
<accession>W9YC81</accession>
<dbReference type="eggNOG" id="ENOG502QQ7D">
    <property type="taxonomic scope" value="Eukaryota"/>
</dbReference>
<dbReference type="Proteomes" id="UP000019478">
    <property type="component" value="Unassembled WGS sequence"/>
</dbReference>